<evidence type="ECO:0000256" key="4">
    <source>
        <dbReference type="ARBA" id="ARBA00022771"/>
    </source>
</evidence>
<gene>
    <name evidence="10" type="primary">LOC115433940</name>
</gene>
<dbReference type="PANTHER" id="PTHR24390">
    <property type="entry name" value="ZINC FINGER PROTEIN"/>
    <property type="match status" value="1"/>
</dbReference>
<dbReference type="SUPFAM" id="SSF57667">
    <property type="entry name" value="beta-beta-alpha zinc fingers"/>
    <property type="match status" value="3"/>
</dbReference>
<evidence type="ECO:0000256" key="2">
    <source>
        <dbReference type="ARBA" id="ARBA00022723"/>
    </source>
</evidence>
<evidence type="ECO:0000313" key="11">
    <source>
        <dbReference type="Proteomes" id="UP000472271"/>
    </source>
</evidence>
<dbReference type="InterPro" id="IPR036236">
    <property type="entry name" value="Znf_C2H2_sf"/>
</dbReference>
<evidence type="ECO:0000313" key="10">
    <source>
        <dbReference type="Ensembl" id="ENSSORP00005045775.1"/>
    </source>
</evidence>
<comment type="subcellular location">
    <subcellularLocation>
        <location evidence="1">Nucleus</location>
    </subcellularLocation>
</comment>
<keyword evidence="5" id="KW-0862">Zinc</keyword>
<dbReference type="Proteomes" id="UP000472271">
    <property type="component" value="Chromosome 15"/>
</dbReference>
<dbReference type="AlphaFoldDB" id="A0A673BVC2"/>
<dbReference type="Pfam" id="PF00096">
    <property type="entry name" value="zf-C2H2"/>
    <property type="match status" value="2"/>
</dbReference>
<evidence type="ECO:0000256" key="7">
    <source>
        <dbReference type="PROSITE-ProRule" id="PRU00042"/>
    </source>
</evidence>
<dbReference type="PROSITE" id="PS00028">
    <property type="entry name" value="ZINC_FINGER_C2H2_1"/>
    <property type="match status" value="4"/>
</dbReference>
<evidence type="ECO:0000256" key="8">
    <source>
        <dbReference type="SAM" id="MobiDB-lite"/>
    </source>
</evidence>
<accession>A0A673BVC2</accession>
<dbReference type="PROSITE" id="PS50157">
    <property type="entry name" value="ZINC_FINGER_C2H2_2"/>
    <property type="match status" value="4"/>
</dbReference>
<evidence type="ECO:0000256" key="6">
    <source>
        <dbReference type="ARBA" id="ARBA00023242"/>
    </source>
</evidence>
<dbReference type="FunFam" id="3.30.160.60:FF:000446">
    <property type="entry name" value="Zinc finger protein"/>
    <property type="match status" value="1"/>
</dbReference>
<keyword evidence="4 7" id="KW-0863">Zinc-finger</keyword>
<dbReference type="GO" id="GO:0003700">
    <property type="term" value="F:DNA-binding transcription factor activity"/>
    <property type="evidence" value="ECO:0007669"/>
    <property type="project" value="TreeGrafter"/>
</dbReference>
<dbReference type="InterPro" id="IPR013087">
    <property type="entry name" value="Znf_C2H2_type"/>
</dbReference>
<reference evidence="10" key="1">
    <citation type="submission" date="2019-06" db="EMBL/GenBank/DDBJ databases">
        <authorList>
            <consortium name="Wellcome Sanger Institute Data Sharing"/>
        </authorList>
    </citation>
    <scope>NUCLEOTIDE SEQUENCE [LARGE SCALE GENOMIC DNA]</scope>
</reference>
<evidence type="ECO:0000256" key="3">
    <source>
        <dbReference type="ARBA" id="ARBA00022737"/>
    </source>
</evidence>
<dbReference type="GO" id="GO:0000978">
    <property type="term" value="F:RNA polymerase II cis-regulatory region sequence-specific DNA binding"/>
    <property type="evidence" value="ECO:0007669"/>
    <property type="project" value="TreeGrafter"/>
</dbReference>
<sequence>MPVQSCVQTPGEIHLRDAAAEALPPSTDSSPFLHTQSDLPDHQYARPSSQMLPEGVGVSTRRSRKRQGSRWMKTSDKPTEGLDWSHACSLCRMLFPNAERLSDHHRKSHPVCSVCGTLFTGVLKLRQHEISEHGLLPFTCNYCPKRFNHKAHRDLHVKTRHTGEKTCQCDICGKGYACISVMKTHRLTHFDKAFICSICGKSFYHACHLTRHKMVHQDERPHRCPTCGRGFTQAANLRSHQVIHSGERELCSICGKRYRCLRNHLISKHSDELPLTQTVISCNVCGKKFPTPHSSKFTRGATPARGPLAATSVGRATV</sequence>
<evidence type="ECO:0000259" key="9">
    <source>
        <dbReference type="PROSITE" id="PS50157"/>
    </source>
</evidence>
<keyword evidence="6" id="KW-0539">Nucleus</keyword>
<dbReference type="Ensembl" id="ENSSORT00005046930.1">
    <property type="protein sequence ID" value="ENSSORP00005045775.1"/>
    <property type="gene ID" value="ENSSORG00005021011.1"/>
</dbReference>
<feature type="compositionally biased region" description="Polar residues" evidence="8">
    <location>
        <begin position="26"/>
        <end position="38"/>
    </location>
</feature>
<dbReference type="SMART" id="SM00355">
    <property type="entry name" value="ZnF_C2H2"/>
    <property type="match status" value="7"/>
</dbReference>
<dbReference type="PANTHER" id="PTHR24390:SF235">
    <property type="entry name" value="GH09339P-RELATED"/>
    <property type="match status" value="1"/>
</dbReference>
<feature type="region of interest" description="Disordered" evidence="8">
    <location>
        <begin position="20"/>
        <end position="77"/>
    </location>
</feature>
<evidence type="ECO:0000256" key="1">
    <source>
        <dbReference type="ARBA" id="ARBA00004123"/>
    </source>
</evidence>
<keyword evidence="11" id="KW-1185">Reference proteome</keyword>
<keyword evidence="3" id="KW-0677">Repeat</keyword>
<evidence type="ECO:0000256" key="5">
    <source>
        <dbReference type="ARBA" id="ARBA00022833"/>
    </source>
</evidence>
<reference evidence="10" key="2">
    <citation type="submission" date="2025-08" db="UniProtKB">
        <authorList>
            <consortium name="Ensembl"/>
        </authorList>
    </citation>
    <scope>IDENTIFICATION</scope>
</reference>
<feature type="domain" description="C2H2-type" evidence="9">
    <location>
        <begin position="222"/>
        <end position="249"/>
    </location>
</feature>
<reference evidence="10" key="3">
    <citation type="submission" date="2025-09" db="UniProtKB">
        <authorList>
            <consortium name="Ensembl"/>
        </authorList>
    </citation>
    <scope>IDENTIFICATION</scope>
</reference>
<feature type="domain" description="C2H2-type" evidence="9">
    <location>
        <begin position="194"/>
        <end position="221"/>
    </location>
</feature>
<dbReference type="GO" id="GO:0005634">
    <property type="term" value="C:nucleus"/>
    <property type="evidence" value="ECO:0007669"/>
    <property type="project" value="UniProtKB-SubCell"/>
</dbReference>
<protein>
    <recommendedName>
        <fullName evidence="9">C2H2-type domain-containing protein</fullName>
    </recommendedName>
</protein>
<dbReference type="GO" id="GO:0006357">
    <property type="term" value="P:regulation of transcription by RNA polymerase II"/>
    <property type="evidence" value="ECO:0007669"/>
    <property type="project" value="TreeGrafter"/>
</dbReference>
<dbReference type="Gene3D" id="3.30.160.60">
    <property type="entry name" value="Classic Zinc Finger"/>
    <property type="match status" value="4"/>
</dbReference>
<dbReference type="GO" id="GO:0008270">
    <property type="term" value="F:zinc ion binding"/>
    <property type="evidence" value="ECO:0007669"/>
    <property type="project" value="UniProtKB-KW"/>
</dbReference>
<feature type="region of interest" description="Disordered" evidence="8">
    <location>
        <begin position="296"/>
        <end position="318"/>
    </location>
</feature>
<proteinExistence type="predicted"/>
<dbReference type="InParanoid" id="A0A673BVC2"/>
<keyword evidence="2" id="KW-0479">Metal-binding</keyword>
<organism evidence="10 11">
    <name type="scientific">Sphaeramia orbicularis</name>
    <name type="common">orbiculate cardinalfish</name>
    <dbReference type="NCBI Taxonomy" id="375764"/>
    <lineage>
        <taxon>Eukaryota</taxon>
        <taxon>Metazoa</taxon>
        <taxon>Chordata</taxon>
        <taxon>Craniata</taxon>
        <taxon>Vertebrata</taxon>
        <taxon>Euteleostomi</taxon>
        <taxon>Actinopterygii</taxon>
        <taxon>Neopterygii</taxon>
        <taxon>Teleostei</taxon>
        <taxon>Neoteleostei</taxon>
        <taxon>Acanthomorphata</taxon>
        <taxon>Gobiaria</taxon>
        <taxon>Kurtiformes</taxon>
        <taxon>Apogonoidei</taxon>
        <taxon>Apogonidae</taxon>
        <taxon>Apogoninae</taxon>
        <taxon>Sphaeramia</taxon>
    </lineage>
</organism>
<feature type="domain" description="C2H2-type" evidence="9">
    <location>
        <begin position="138"/>
        <end position="166"/>
    </location>
</feature>
<feature type="domain" description="C2H2-type" evidence="9">
    <location>
        <begin position="86"/>
        <end position="109"/>
    </location>
</feature>
<name>A0A673BVC2_9TELE</name>
<dbReference type="FunFam" id="3.30.160.60:FF:000512">
    <property type="entry name" value="zinc finger protein 197 isoform X1"/>
    <property type="match status" value="1"/>
</dbReference>